<sequence>MKWSALVPPLAALVAAPAYAADYLTVAQVQQEFFPGQALAKVPLTVDDALADALLDRSGVHERFDPGQVWRAPQGGFLVVDHVVGKHETIGFAVALDAGGKVKGVEILSYHETYGYEVRDASWRRQFVGKTAHDPVKLGADIRNISGATLSCKHVTQGVRRVLALYDLVLAKL</sequence>
<dbReference type="InterPro" id="IPR007329">
    <property type="entry name" value="FMN-bd"/>
</dbReference>
<evidence type="ECO:0000313" key="4">
    <source>
        <dbReference type="Proteomes" id="UP001381174"/>
    </source>
</evidence>
<dbReference type="EMBL" id="JBBBNY010000011">
    <property type="protein sequence ID" value="MEI7037777.1"/>
    <property type="molecule type" value="Genomic_DNA"/>
</dbReference>
<keyword evidence="1" id="KW-0732">Signal</keyword>
<reference evidence="3 4" key="1">
    <citation type="journal article" date="2014" name="Int. J. Syst. Evol. Microbiol.">
        <title>Fulvimonas yonginensis sp. nov., isolated from greenhouse soil, and emended description of the genus Fulvimonas.</title>
        <authorList>
            <person name="Ahn J.H."/>
            <person name="Kim S.J."/>
            <person name="Weon H.Y."/>
            <person name="Hong S.B."/>
            <person name="Seok S.J."/>
            <person name="Kwon S.W."/>
        </authorList>
    </citation>
    <scope>NUCLEOTIDE SEQUENCE [LARGE SCALE GENOMIC DNA]</scope>
    <source>
        <strain evidence="3 4">KACC 16952</strain>
    </source>
</reference>
<organism evidence="3 4">
    <name type="scientific">Fulvimonas yonginensis</name>
    <dbReference type="NCBI Taxonomy" id="1495200"/>
    <lineage>
        <taxon>Bacteria</taxon>
        <taxon>Pseudomonadati</taxon>
        <taxon>Pseudomonadota</taxon>
        <taxon>Gammaproteobacteria</taxon>
        <taxon>Lysobacterales</taxon>
        <taxon>Rhodanobacteraceae</taxon>
        <taxon>Fulvimonas</taxon>
    </lineage>
</organism>
<dbReference type="Pfam" id="PF04205">
    <property type="entry name" value="FMN_bind"/>
    <property type="match status" value="1"/>
</dbReference>
<feature type="chain" id="PRO_5046827521" evidence="1">
    <location>
        <begin position="21"/>
        <end position="173"/>
    </location>
</feature>
<feature type="domain" description="FMN-binding" evidence="2">
    <location>
        <begin position="85"/>
        <end position="166"/>
    </location>
</feature>
<feature type="signal peptide" evidence="1">
    <location>
        <begin position="1"/>
        <end position="20"/>
    </location>
</feature>
<name>A0ABU8JDY1_9GAMM</name>
<accession>A0ABU8JDY1</accession>
<dbReference type="SMART" id="SM00900">
    <property type="entry name" value="FMN_bind"/>
    <property type="match status" value="1"/>
</dbReference>
<evidence type="ECO:0000313" key="3">
    <source>
        <dbReference type="EMBL" id="MEI7037777.1"/>
    </source>
</evidence>
<gene>
    <name evidence="3" type="ORF">WAT24_13495</name>
</gene>
<keyword evidence="4" id="KW-1185">Reference proteome</keyword>
<proteinExistence type="predicted"/>
<comment type="caution">
    <text evidence="3">The sequence shown here is derived from an EMBL/GenBank/DDBJ whole genome shotgun (WGS) entry which is preliminary data.</text>
</comment>
<evidence type="ECO:0000259" key="2">
    <source>
        <dbReference type="SMART" id="SM00900"/>
    </source>
</evidence>
<dbReference type="Proteomes" id="UP001381174">
    <property type="component" value="Unassembled WGS sequence"/>
</dbReference>
<dbReference type="RefSeq" id="WP_336808414.1">
    <property type="nucleotide sequence ID" value="NZ_JBBBNY010000011.1"/>
</dbReference>
<protein>
    <submittedName>
        <fullName evidence="3">FMN-binding protein</fullName>
    </submittedName>
</protein>
<evidence type="ECO:0000256" key="1">
    <source>
        <dbReference type="SAM" id="SignalP"/>
    </source>
</evidence>